<accession>A0AAV1JQG8</accession>
<evidence type="ECO:0000313" key="2">
    <source>
        <dbReference type="Proteomes" id="UP001497472"/>
    </source>
</evidence>
<comment type="caution">
    <text evidence="1">The sequence shown here is derived from an EMBL/GenBank/DDBJ whole genome shotgun (WGS) entry which is preliminary data.</text>
</comment>
<name>A0AAV1JQG8_9NEOP</name>
<reference evidence="1 2" key="1">
    <citation type="submission" date="2023-11" db="EMBL/GenBank/DDBJ databases">
        <authorList>
            <person name="Okamura Y."/>
        </authorList>
    </citation>
    <scope>NUCLEOTIDE SEQUENCE [LARGE SCALE GENOMIC DNA]</scope>
</reference>
<proteinExistence type="predicted"/>
<dbReference type="AlphaFoldDB" id="A0AAV1JQG8"/>
<dbReference type="EMBL" id="CAVLEF010000132">
    <property type="protein sequence ID" value="CAK1551572.1"/>
    <property type="molecule type" value="Genomic_DNA"/>
</dbReference>
<keyword evidence="2" id="KW-1185">Reference proteome</keyword>
<protein>
    <submittedName>
        <fullName evidence="1">Uncharacterized protein</fullName>
    </submittedName>
</protein>
<evidence type="ECO:0000313" key="1">
    <source>
        <dbReference type="EMBL" id="CAK1551572.1"/>
    </source>
</evidence>
<dbReference type="Proteomes" id="UP001497472">
    <property type="component" value="Unassembled WGS sequence"/>
</dbReference>
<gene>
    <name evidence="1" type="ORF">LNINA_LOCUS10701</name>
</gene>
<organism evidence="1 2">
    <name type="scientific">Leptosia nina</name>
    <dbReference type="NCBI Taxonomy" id="320188"/>
    <lineage>
        <taxon>Eukaryota</taxon>
        <taxon>Metazoa</taxon>
        <taxon>Ecdysozoa</taxon>
        <taxon>Arthropoda</taxon>
        <taxon>Hexapoda</taxon>
        <taxon>Insecta</taxon>
        <taxon>Pterygota</taxon>
        <taxon>Neoptera</taxon>
        <taxon>Endopterygota</taxon>
        <taxon>Lepidoptera</taxon>
        <taxon>Glossata</taxon>
        <taxon>Ditrysia</taxon>
        <taxon>Papilionoidea</taxon>
        <taxon>Pieridae</taxon>
        <taxon>Pierinae</taxon>
        <taxon>Leptosia</taxon>
    </lineage>
</organism>
<sequence length="195" mass="20723">MLIYGFDFTFVAYNRIFHSSYRRFSTRAGRPPPRLRAVRTRKSATGAILRPRASARGRRSNLIAFEAGHRKGINLTIVAERRAENAAETGRPSVNNGLEVVRGARRTHRLAAARTAGGAGRSAQGRGGGTAPPVSCCAPGSAAHCRQCIGVRGARCSRLSLACDIVLCGATGCATLVIDRVCVMARMCSALPARS</sequence>